<keyword evidence="7 9" id="KW-0234">DNA repair</keyword>
<proteinExistence type="inferred from homology"/>
<accession>A0A3D8J9C8</accession>
<dbReference type="FunFam" id="1.10.10.10:FF:000214">
    <property type="entry name" value="Methylated-DNA--protein-cysteine methyltransferase"/>
    <property type="match status" value="1"/>
</dbReference>
<dbReference type="Pfam" id="PF02870">
    <property type="entry name" value="Methyltransf_1N"/>
    <property type="match status" value="1"/>
</dbReference>
<dbReference type="GO" id="GO:0003908">
    <property type="term" value="F:methylated-DNA-[protein]-cysteine S-methyltransferase activity"/>
    <property type="evidence" value="ECO:0007669"/>
    <property type="project" value="UniProtKB-UniRule"/>
</dbReference>
<dbReference type="AlphaFoldDB" id="A0A3D8J9C8"/>
<dbReference type="PROSITE" id="PS00374">
    <property type="entry name" value="MGMT"/>
    <property type="match status" value="1"/>
</dbReference>
<evidence type="ECO:0000256" key="7">
    <source>
        <dbReference type="ARBA" id="ARBA00023204"/>
    </source>
</evidence>
<dbReference type="GO" id="GO:0006307">
    <property type="term" value="P:DNA alkylation repair"/>
    <property type="evidence" value="ECO:0007669"/>
    <property type="project" value="UniProtKB-UniRule"/>
</dbReference>
<dbReference type="Gene3D" id="3.30.160.70">
    <property type="entry name" value="Methylated DNA-protein cysteine methyltransferase domain"/>
    <property type="match status" value="1"/>
</dbReference>
<dbReference type="InterPro" id="IPR014048">
    <property type="entry name" value="MethylDNA_cys_MeTrfase_DNA-bd"/>
</dbReference>
<dbReference type="InterPro" id="IPR036217">
    <property type="entry name" value="MethylDNA_cys_MeTrfase_DNAb"/>
</dbReference>
<dbReference type="EC" id="2.1.1.63" evidence="9"/>
<dbReference type="NCBIfam" id="TIGR00589">
    <property type="entry name" value="ogt"/>
    <property type="match status" value="1"/>
</dbReference>
<evidence type="ECO:0000259" key="10">
    <source>
        <dbReference type="Pfam" id="PF01035"/>
    </source>
</evidence>
<evidence type="ECO:0000256" key="3">
    <source>
        <dbReference type="ARBA" id="ARBA00022490"/>
    </source>
</evidence>
<evidence type="ECO:0000256" key="9">
    <source>
        <dbReference type="HAMAP-Rule" id="MF_00772"/>
    </source>
</evidence>
<evidence type="ECO:0000256" key="6">
    <source>
        <dbReference type="ARBA" id="ARBA00022763"/>
    </source>
</evidence>
<dbReference type="InterPro" id="IPR036388">
    <property type="entry name" value="WH-like_DNA-bd_sf"/>
</dbReference>
<feature type="domain" description="Methylated-DNA-[protein]-cysteine S-methyltransferase DNA binding" evidence="10">
    <location>
        <begin position="76"/>
        <end position="160"/>
    </location>
</feature>
<evidence type="ECO:0000256" key="5">
    <source>
        <dbReference type="ARBA" id="ARBA00022679"/>
    </source>
</evidence>
<dbReference type="PANTHER" id="PTHR10815:SF5">
    <property type="entry name" value="METHYLATED-DNA--PROTEIN-CYSTEINE METHYLTRANSFERASE"/>
    <property type="match status" value="1"/>
</dbReference>
<evidence type="ECO:0000256" key="8">
    <source>
        <dbReference type="ARBA" id="ARBA00049348"/>
    </source>
</evidence>
<feature type="domain" description="Methylguanine DNA methyltransferase ribonuclease-like" evidence="11">
    <location>
        <begin position="1"/>
        <end position="71"/>
    </location>
</feature>
<dbReference type="Pfam" id="PF01035">
    <property type="entry name" value="DNA_binding_1"/>
    <property type="match status" value="1"/>
</dbReference>
<dbReference type="CDD" id="cd06445">
    <property type="entry name" value="ATase"/>
    <property type="match status" value="1"/>
</dbReference>
<dbReference type="InterPro" id="IPR001497">
    <property type="entry name" value="MethylDNA_cys_MeTrfase_AS"/>
</dbReference>
<name>A0A3D8J9C8_9HELI</name>
<dbReference type="PANTHER" id="PTHR10815">
    <property type="entry name" value="METHYLATED-DNA--PROTEIN-CYSTEINE METHYLTRANSFERASE"/>
    <property type="match status" value="1"/>
</dbReference>
<dbReference type="SUPFAM" id="SSF46767">
    <property type="entry name" value="Methylated DNA-protein cysteine methyltransferase, C-terminal domain"/>
    <property type="match status" value="1"/>
</dbReference>
<dbReference type="RefSeq" id="WP_104762619.1">
    <property type="nucleotide sequence ID" value="NZ_FZPM01000005.1"/>
</dbReference>
<dbReference type="OrthoDB" id="9802228at2"/>
<keyword evidence="6 9" id="KW-0227">DNA damage</keyword>
<dbReference type="EMBL" id="NXLW01000001">
    <property type="protein sequence ID" value="RDU73785.1"/>
    <property type="molecule type" value="Genomic_DNA"/>
</dbReference>
<dbReference type="Gene3D" id="1.10.10.10">
    <property type="entry name" value="Winged helix-like DNA-binding domain superfamily/Winged helix DNA-binding domain"/>
    <property type="match status" value="1"/>
</dbReference>
<evidence type="ECO:0000256" key="4">
    <source>
        <dbReference type="ARBA" id="ARBA00022603"/>
    </source>
</evidence>
<evidence type="ECO:0000256" key="2">
    <source>
        <dbReference type="ARBA" id="ARBA00008711"/>
    </source>
</evidence>
<comment type="miscellaneous">
    <text evidence="9">This enzyme catalyzes only one turnover and therefore is not strictly catalytic. According to one definition, an enzyme is a biocatalyst that acts repeatedly and over many reaction cycles.</text>
</comment>
<organism evidence="12 13">
    <name type="scientific">Helicobacter aurati</name>
    <dbReference type="NCBI Taxonomy" id="137778"/>
    <lineage>
        <taxon>Bacteria</taxon>
        <taxon>Pseudomonadati</taxon>
        <taxon>Campylobacterota</taxon>
        <taxon>Epsilonproteobacteria</taxon>
        <taxon>Campylobacterales</taxon>
        <taxon>Helicobacteraceae</taxon>
        <taxon>Helicobacter</taxon>
    </lineage>
</organism>
<dbReference type="InterPro" id="IPR036631">
    <property type="entry name" value="MGMT_N_sf"/>
</dbReference>
<dbReference type="Proteomes" id="UP000256424">
    <property type="component" value="Unassembled WGS sequence"/>
</dbReference>
<comment type="catalytic activity">
    <reaction evidence="1 9">
        <text>a 4-O-methyl-thymidine in DNA + L-cysteinyl-[protein] = a thymidine in DNA + S-methyl-L-cysteinyl-[protein]</text>
        <dbReference type="Rhea" id="RHEA:53428"/>
        <dbReference type="Rhea" id="RHEA-COMP:10131"/>
        <dbReference type="Rhea" id="RHEA-COMP:10132"/>
        <dbReference type="Rhea" id="RHEA-COMP:13555"/>
        <dbReference type="Rhea" id="RHEA-COMP:13556"/>
        <dbReference type="ChEBI" id="CHEBI:29950"/>
        <dbReference type="ChEBI" id="CHEBI:82612"/>
        <dbReference type="ChEBI" id="CHEBI:137386"/>
        <dbReference type="ChEBI" id="CHEBI:137387"/>
        <dbReference type="EC" id="2.1.1.63"/>
    </reaction>
</comment>
<evidence type="ECO:0000313" key="13">
    <source>
        <dbReference type="Proteomes" id="UP000256424"/>
    </source>
</evidence>
<dbReference type="SUPFAM" id="SSF53155">
    <property type="entry name" value="Methylated DNA-protein cysteine methyltransferase domain"/>
    <property type="match status" value="1"/>
</dbReference>
<comment type="subcellular location">
    <subcellularLocation>
        <location evidence="9">Cytoplasm</location>
    </subcellularLocation>
</comment>
<dbReference type="HAMAP" id="MF_00772">
    <property type="entry name" value="OGT"/>
    <property type="match status" value="1"/>
</dbReference>
<keyword evidence="5 9" id="KW-0808">Transferase</keyword>
<feature type="active site" description="Nucleophile; methyl group acceptor" evidence="9">
    <location>
        <position position="132"/>
    </location>
</feature>
<protein>
    <recommendedName>
        <fullName evidence="9">Methylated-DNA--protein-cysteine methyltransferase</fullName>
        <ecNumber evidence="9">2.1.1.63</ecNumber>
    </recommendedName>
    <alternativeName>
        <fullName evidence="9">6-O-methylguanine-DNA methyltransferase</fullName>
        <shortName evidence="9">MGMT</shortName>
    </alternativeName>
    <alternativeName>
        <fullName evidence="9">O-6-methylguanine-DNA-alkyltransferase</fullName>
    </alternativeName>
</protein>
<evidence type="ECO:0000259" key="11">
    <source>
        <dbReference type="Pfam" id="PF02870"/>
    </source>
</evidence>
<dbReference type="GO" id="GO:0032259">
    <property type="term" value="P:methylation"/>
    <property type="evidence" value="ECO:0007669"/>
    <property type="project" value="UniProtKB-KW"/>
</dbReference>
<keyword evidence="4 9" id="KW-0489">Methyltransferase</keyword>
<dbReference type="InterPro" id="IPR023546">
    <property type="entry name" value="MGMT"/>
</dbReference>
<comment type="similarity">
    <text evidence="2 9">Belongs to the MGMT family.</text>
</comment>
<dbReference type="GO" id="GO:0005737">
    <property type="term" value="C:cytoplasm"/>
    <property type="evidence" value="ECO:0007669"/>
    <property type="project" value="UniProtKB-SubCell"/>
</dbReference>
<dbReference type="InterPro" id="IPR008332">
    <property type="entry name" value="MethylG_MeTrfase_N"/>
</dbReference>
<reference evidence="12 13" key="1">
    <citation type="submission" date="2018-04" db="EMBL/GenBank/DDBJ databases">
        <title>Novel Campyloabacter and Helicobacter Species and Strains.</title>
        <authorList>
            <person name="Mannion A.J."/>
            <person name="Shen Z."/>
            <person name="Fox J.G."/>
        </authorList>
    </citation>
    <scope>NUCLEOTIDE SEQUENCE [LARGE SCALE GENOMIC DNA]</scope>
    <source>
        <strain evidence="12 13">MIT 97-5075</strain>
    </source>
</reference>
<comment type="caution">
    <text evidence="12">The sequence shown here is derived from an EMBL/GenBank/DDBJ whole genome shotgun (WGS) entry which is preliminary data.</text>
</comment>
<comment type="function">
    <text evidence="9">Involved in the cellular defense against the biological effects of O6-methylguanine (O6-MeG) and O4-methylthymine (O4-MeT) in DNA. Repairs the methylated nucleobase in DNA by stoichiometrically transferring the methyl group to a cysteine residue in the enzyme. This is a suicide reaction: the enzyme is irreversibly inactivated.</text>
</comment>
<evidence type="ECO:0000313" key="12">
    <source>
        <dbReference type="EMBL" id="RDU73785.1"/>
    </source>
</evidence>
<gene>
    <name evidence="12" type="ORF">CQA66_00955</name>
</gene>
<keyword evidence="13" id="KW-1185">Reference proteome</keyword>
<evidence type="ECO:0000256" key="1">
    <source>
        <dbReference type="ARBA" id="ARBA00001286"/>
    </source>
</evidence>
<comment type="catalytic activity">
    <reaction evidence="8 9">
        <text>a 6-O-methyl-2'-deoxyguanosine in DNA + L-cysteinyl-[protein] = S-methyl-L-cysteinyl-[protein] + a 2'-deoxyguanosine in DNA</text>
        <dbReference type="Rhea" id="RHEA:24000"/>
        <dbReference type="Rhea" id="RHEA-COMP:10131"/>
        <dbReference type="Rhea" id="RHEA-COMP:10132"/>
        <dbReference type="Rhea" id="RHEA-COMP:11367"/>
        <dbReference type="Rhea" id="RHEA-COMP:11368"/>
        <dbReference type="ChEBI" id="CHEBI:29950"/>
        <dbReference type="ChEBI" id="CHEBI:82612"/>
        <dbReference type="ChEBI" id="CHEBI:85445"/>
        <dbReference type="ChEBI" id="CHEBI:85448"/>
        <dbReference type="EC" id="2.1.1.63"/>
    </reaction>
</comment>
<keyword evidence="3 9" id="KW-0963">Cytoplasm</keyword>
<sequence>MFYQTYQSPLGMILMLGNTKNLIGLYFQTQQDFHKLQSQHSKKELPIFTQTIQWLDLYFSGKTPSFMPPLQLDSTNFRLHVWQILQTIPKGETTTYKQIAKIITKEKGLAKMSAQAVGGAVGANPIAIIIPCHRVIGANNNLVGYAGGITIKKKLLELEGLDISILKNP</sequence>